<organism evidence="1 2">
    <name type="scientific">Sistotremastrum suecicum HHB10207 ss-3</name>
    <dbReference type="NCBI Taxonomy" id="1314776"/>
    <lineage>
        <taxon>Eukaryota</taxon>
        <taxon>Fungi</taxon>
        <taxon>Dikarya</taxon>
        <taxon>Basidiomycota</taxon>
        <taxon>Agaricomycotina</taxon>
        <taxon>Agaricomycetes</taxon>
        <taxon>Sistotremastrales</taxon>
        <taxon>Sistotremastraceae</taxon>
        <taxon>Sistotremastrum</taxon>
    </lineage>
</organism>
<dbReference type="EMBL" id="KV428072">
    <property type="protein sequence ID" value="KZT37990.1"/>
    <property type="molecule type" value="Genomic_DNA"/>
</dbReference>
<name>A0A166CZD2_9AGAM</name>
<proteinExistence type="predicted"/>
<dbReference type="AlphaFoldDB" id="A0A166CZD2"/>
<accession>A0A166CZD2</accession>
<evidence type="ECO:0000313" key="2">
    <source>
        <dbReference type="Proteomes" id="UP000076798"/>
    </source>
</evidence>
<dbReference type="Proteomes" id="UP000076798">
    <property type="component" value="Unassembled WGS sequence"/>
</dbReference>
<keyword evidence="2" id="KW-1185">Reference proteome</keyword>
<evidence type="ECO:0000313" key="1">
    <source>
        <dbReference type="EMBL" id="KZT37990.1"/>
    </source>
</evidence>
<sequence>MSKFKPALMDVPEEIFEMIISAIVVENLSPSTILDLLLISHRWKRFLEPHLYNTVLLQTDSQIQSFCTNVTPHNKALVKRLTIQPPEGSSFHDPELKSEPLKGLNECTNLQSLAFREWGLNIDWEDLRPRHLILPYYDNLRLEEDLPKWRNVTHLRLDYDLFFPPNAEHLEYPHWENLKQLTLEVHDCQIYDDGLAYRIAEEFKAVYERGVIVIVWMWPAMGNEEDRESRPIGRGQCEIPNLYYAVEWQTTRTYPVRWWEEEEHLVEVIQKAPPEWFTIEGV</sequence>
<protein>
    <recommendedName>
        <fullName evidence="3">F-box domain-containing protein</fullName>
    </recommendedName>
</protein>
<evidence type="ECO:0008006" key="3">
    <source>
        <dbReference type="Google" id="ProtNLM"/>
    </source>
</evidence>
<gene>
    <name evidence="1" type="ORF">SISSUDRAFT_790481</name>
</gene>
<reference evidence="1 2" key="1">
    <citation type="journal article" date="2016" name="Mol. Biol. Evol.">
        <title>Comparative Genomics of Early-Diverging Mushroom-Forming Fungi Provides Insights into the Origins of Lignocellulose Decay Capabilities.</title>
        <authorList>
            <person name="Nagy L.G."/>
            <person name="Riley R."/>
            <person name="Tritt A."/>
            <person name="Adam C."/>
            <person name="Daum C."/>
            <person name="Floudas D."/>
            <person name="Sun H."/>
            <person name="Yadav J.S."/>
            <person name="Pangilinan J."/>
            <person name="Larsson K.H."/>
            <person name="Matsuura K."/>
            <person name="Barry K."/>
            <person name="Labutti K."/>
            <person name="Kuo R."/>
            <person name="Ohm R.A."/>
            <person name="Bhattacharya S.S."/>
            <person name="Shirouzu T."/>
            <person name="Yoshinaga Y."/>
            <person name="Martin F.M."/>
            <person name="Grigoriev I.V."/>
            <person name="Hibbett D.S."/>
        </authorList>
    </citation>
    <scope>NUCLEOTIDE SEQUENCE [LARGE SCALE GENOMIC DNA]</scope>
    <source>
        <strain evidence="1 2">HHB10207 ss-3</strain>
    </source>
</reference>